<evidence type="ECO:0000313" key="2">
    <source>
        <dbReference type="EMBL" id="MBG6135340.1"/>
    </source>
</evidence>
<accession>A0A8J7GA07</accession>
<dbReference type="SUPFAM" id="SSF53335">
    <property type="entry name" value="S-adenosyl-L-methionine-dependent methyltransferases"/>
    <property type="match status" value="1"/>
</dbReference>
<evidence type="ECO:0000256" key="1">
    <source>
        <dbReference type="ARBA" id="ARBA00023115"/>
    </source>
</evidence>
<sequence>MHPLTMPVDLGEAEFVPDPRRRAGWTLLVDGVAQSYVDLDDPGHLEFEYMRRVAAIVAVAGPAGAPLRVLHLGGGGLTLPRYVAATRPGSTQRVVERDGTLLEAVRRILPLAAEVEFRVADAREVVESSADGWYDLVVADVYRGAQMPASVASLEFARQVARVLRPGGLYAVNVTDLPPLLFSRRQAATLRAAFADVCVVGEPGMLRGRRFGNVVFAASTAPGGVPVGRLAARVVRDRPPGRVVHGDPLDTFVSGAQPWHEQT</sequence>
<dbReference type="InterPro" id="IPR029063">
    <property type="entry name" value="SAM-dependent_MTases_sf"/>
</dbReference>
<dbReference type="GO" id="GO:0032259">
    <property type="term" value="P:methylation"/>
    <property type="evidence" value="ECO:0007669"/>
    <property type="project" value="UniProtKB-KW"/>
</dbReference>
<protein>
    <submittedName>
        <fullName evidence="2">SAM-dependent methyltransferase</fullName>
    </submittedName>
</protein>
<dbReference type="PANTHER" id="PTHR43317:SF1">
    <property type="entry name" value="THERMOSPERMINE SYNTHASE ACAULIS5"/>
    <property type="match status" value="1"/>
</dbReference>
<dbReference type="Gene3D" id="3.40.50.150">
    <property type="entry name" value="Vaccinia Virus protein VP39"/>
    <property type="match status" value="1"/>
</dbReference>
<dbReference type="Proteomes" id="UP000622552">
    <property type="component" value="Unassembled WGS sequence"/>
</dbReference>
<dbReference type="EMBL" id="JADOUF010000001">
    <property type="protein sequence ID" value="MBG6135340.1"/>
    <property type="molecule type" value="Genomic_DNA"/>
</dbReference>
<comment type="caution">
    <text evidence="2">The sequence shown here is derived from an EMBL/GenBank/DDBJ whole genome shotgun (WGS) entry which is preliminary data.</text>
</comment>
<dbReference type="AlphaFoldDB" id="A0A8J7GA07"/>
<proteinExistence type="predicted"/>
<evidence type="ECO:0000313" key="3">
    <source>
        <dbReference type="Proteomes" id="UP000622552"/>
    </source>
</evidence>
<name>A0A8J7GA07_9ACTN</name>
<dbReference type="GO" id="GO:0006596">
    <property type="term" value="P:polyamine biosynthetic process"/>
    <property type="evidence" value="ECO:0007669"/>
    <property type="project" value="UniProtKB-KW"/>
</dbReference>
<gene>
    <name evidence="2" type="ORF">IW245_001534</name>
</gene>
<keyword evidence="2" id="KW-0808">Transferase</keyword>
<keyword evidence="1" id="KW-0620">Polyamine biosynthesis</keyword>
<dbReference type="PANTHER" id="PTHR43317">
    <property type="entry name" value="THERMOSPERMINE SYNTHASE ACAULIS5"/>
    <property type="match status" value="1"/>
</dbReference>
<dbReference type="NCBIfam" id="NF037959">
    <property type="entry name" value="MFS_SpdSyn"/>
    <property type="match status" value="1"/>
</dbReference>
<organism evidence="2 3">
    <name type="scientific">Longispora fulva</name>
    <dbReference type="NCBI Taxonomy" id="619741"/>
    <lineage>
        <taxon>Bacteria</taxon>
        <taxon>Bacillati</taxon>
        <taxon>Actinomycetota</taxon>
        <taxon>Actinomycetes</taxon>
        <taxon>Micromonosporales</taxon>
        <taxon>Micromonosporaceae</taxon>
        <taxon>Longispora</taxon>
    </lineage>
</organism>
<keyword evidence="3" id="KW-1185">Reference proteome</keyword>
<dbReference type="GO" id="GO:0008168">
    <property type="term" value="F:methyltransferase activity"/>
    <property type="evidence" value="ECO:0007669"/>
    <property type="project" value="UniProtKB-KW"/>
</dbReference>
<reference evidence="2" key="1">
    <citation type="submission" date="2020-11" db="EMBL/GenBank/DDBJ databases">
        <title>Sequencing the genomes of 1000 actinobacteria strains.</title>
        <authorList>
            <person name="Klenk H.-P."/>
        </authorList>
    </citation>
    <scope>NUCLEOTIDE SEQUENCE</scope>
    <source>
        <strain evidence="2">DSM 45356</strain>
    </source>
</reference>
<keyword evidence="2" id="KW-0489">Methyltransferase</keyword>
<dbReference type="RefSeq" id="WP_231398697.1">
    <property type="nucleotide sequence ID" value="NZ_BONS01000003.1"/>
</dbReference>